<dbReference type="AlphaFoldDB" id="A0AAJ0U1D7"/>
<reference evidence="1" key="2">
    <citation type="journal article" date="2020" name="Microorganisms">
        <title>Osmotic Adaptation and Compatible Solute Biosynthesis of Phototrophic Bacteria as Revealed from Genome Analyses.</title>
        <authorList>
            <person name="Imhoff J.F."/>
            <person name="Rahn T."/>
            <person name="Kunzel S."/>
            <person name="Keller A."/>
            <person name="Neulinger S.C."/>
        </authorList>
    </citation>
    <scope>NUCLEOTIDE SEQUENCE</scope>
    <source>
        <strain evidence="1">DSM 11080</strain>
    </source>
</reference>
<reference evidence="1" key="1">
    <citation type="submission" date="2017-08" db="EMBL/GenBank/DDBJ databases">
        <authorList>
            <person name="Imhoff J.F."/>
            <person name="Rahn T."/>
            <person name="Kuenzel S."/>
            <person name="Neulinger S.C."/>
        </authorList>
    </citation>
    <scope>NUCLEOTIDE SEQUENCE</scope>
    <source>
        <strain evidence="1">DSM 11080</strain>
    </source>
</reference>
<proteinExistence type="predicted"/>
<dbReference type="Gene3D" id="1.10.1660.10">
    <property type="match status" value="1"/>
</dbReference>
<name>A0AAJ0U1D7_9GAMM</name>
<evidence type="ECO:0000313" key="1">
    <source>
        <dbReference type="EMBL" id="MBK1703075.1"/>
    </source>
</evidence>
<dbReference type="Pfam" id="PF13591">
    <property type="entry name" value="MerR_2"/>
    <property type="match status" value="1"/>
</dbReference>
<protein>
    <submittedName>
        <fullName evidence="1">MerR family transcriptional regulator</fullName>
    </submittedName>
</protein>
<dbReference type="EMBL" id="NRSJ01000001">
    <property type="protein sequence ID" value="MBK1703075.1"/>
    <property type="molecule type" value="Genomic_DNA"/>
</dbReference>
<organism evidence="1 2">
    <name type="scientific">Halochromatium glycolicum</name>
    <dbReference type="NCBI Taxonomy" id="85075"/>
    <lineage>
        <taxon>Bacteria</taxon>
        <taxon>Pseudomonadati</taxon>
        <taxon>Pseudomonadota</taxon>
        <taxon>Gammaproteobacteria</taxon>
        <taxon>Chromatiales</taxon>
        <taxon>Chromatiaceae</taxon>
        <taxon>Halochromatium</taxon>
    </lineage>
</organism>
<gene>
    <name evidence="1" type="ORF">CKO40_00525</name>
</gene>
<sequence length="115" mass="12801">MSKALTTIEGMLLDEGTVVTLSELTRVCGISQEQVRSMVREGMLQPRGAAPESWRFTGIEVRRTRRAVRLQQDLELNLAGAALALDLLDEVERLRRRVHCLEQHLAVPHDAEGAG</sequence>
<dbReference type="RefSeq" id="WP_200343725.1">
    <property type="nucleotide sequence ID" value="NZ_NRSJ01000001.1"/>
</dbReference>
<dbReference type="Proteomes" id="UP001296776">
    <property type="component" value="Unassembled WGS sequence"/>
</dbReference>
<keyword evidence="2" id="KW-1185">Reference proteome</keyword>
<accession>A0AAJ0U1D7</accession>
<comment type="caution">
    <text evidence="1">The sequence shown here is derived from an EMBL/GenBank/DDBJ whole genome shotgun (WGS) entry which is preliminary data.</text>
</comment>
<evidence type="ECO:0000313" key="2">
    <source>
        <dbReference type="Proteomes" id="UP001296776"/>
    </source>
</evidence>